<name>A0A1J8PZX6_9AGAM</name>
<sequence>MPPTSVRESQKSDREVRDYMTSQATQGPGKMKAGAEMGSVDSDSDSNENTAALEQPVKKARMELQVASSSKRITPFENVTGSVPPHVIDSAEFRCSTAPKHQL</sequence>
<comment type="caution">
    <text evidence="2">The sequence shown here is derived from an EMBL/GenBank/DDBJ whole genome shotgun (WGS) entry which is preliminary data.</text>
</comment>
<gene>
    <name evidence="2" type="ORF">AZE42_04606</name>
</gene>
<dbReference type="Proteomes" id="UP000183567">
    <property type="component" value="Unassembled WGS sequence"/>
</dbReference>
<protein>
    <submittedName>
        <fullName evidence="2">Uncharacterized protein</fullName>
    </submittedName>
</protein>
<feature type="region of interest" description="Disordered" evidence="1">
    <location>
        <begin position="1"/>
        <end position="57"/>
    </location>
</feature>
<dbReference type="AlphaFoldDB" id="A0A1J8PZX6"/>
<evidence type="ECO:0000313" key="2">
    <source>
        <dbReference type="EMBL" id="OJA13991.1"/>
    </source>
</evidence>
<evidence type="ECO:0000313" key="3">
    <source>
        <dbReference type="Proteomes" id="UP000183567"/>
    </source>
</evidence>
<proteinExistence type="predicted"/>
<evidence type="ECO:0000256" key="1">
    <source>
        <dbReference type="SAM" id="MobiDB-lite"/>
    </source>
</evidence>
<reference evidence="2 3" key="1">
    <citation type="submission" date="2016-03" db="EMBL/GenBank/DDBJ databases">
        <title>Comparative genomics of the ectomycorrhizal sister species Rhizopogon vinicolor and Rhizopogon vesiculosus (Basidiomycota: Boletales) reveals a divergence of the mating type B locus.</title>
        <authorList>
            <person name="Mujic A.B."/>
            <person name="Kuo A."/>
            <person name="Tritt A."/>
            <person name="Lipzen A."/>
            <person name="Chen C."/>
            <person name="Johnson J."/>
            <person name="Sharma A."/>
            <person name="Barry K."/>
            <person name="Grigoriev I.V."/>
            <person name="Spatafora J.W."/>
        </authorList>
    </citation>
    <scope>NUCLEOTIDE SEQUENCE [LARGE SCALE GENOMIC DNA]</scope>
    <source>
        <strain evidence="2 3">AM-OR11-056</strain>
    </source>
</reference>
<keyword evidence="3" id="KW-1185">Reference proteome</keyword>
<feature type="compositionally biased region" description="Basic and acidic residues" evidence="1">
    <location>
        <begin position="8"/>
        <end position="18"/>
    </location>
</feature>
<dbReference type="EMBL" id="LVVM01003950">
    <property type="protein sequence ID" value="OJA13991.1"/>
    <property type="molecule type" value="Genomic_DNA"/>
</dbReference>
<accession>A0A1J8PZX6</accession>
<dbReference type="OrthoDB" id="10520622at2759"/>
<organism evidence="2 3">
    <name type="scientific">Rhizopogon vesiculosus</name>
    <dbReference type="NCBI Taxonomy" id="180088"/>
    <lineage>
        <taxon>Eukaryota</taxon>
        <taxon>Fungi</taxon>
        <taxon>Dikarya</taxon>
        <taxon>Basidiomycota</taxon>
        <taxon>Agaricomycotina</taxon>
        <taxon>Agaricomycetes</taxon>
        <taxon>Agaricomycetidae</taxon>
        <taxon>Boletales</taxon>
        <taxon>Suillineae</taxon>
        <taxon>Rhizopogonaceae</taxon>
        <taxon>Rhizopogon</taxon>
    </lineage>
</organism>